<evidence type="ECO:0000313" key="2">
    <source>
        <dbReference type="Proteomes" id="UP000295689"/>
    </source>
</evidence>
<evidence type="ECO:0000313" key="1">
    <source>
        <dbReference type="EMBL" id="TCN18022.1"/>
    </source>
</evidence>
<comment type="caution">
    <text evidence="1">The sequence shown here is derived from an EMBL/GenBank/DDBJ whole genome shotgun (WGS) entry which is preliminary data.</text>
</comment>
<keyword evidence="2" id="KW-1185">Reference proteome</keyword>
<sequence length="70" mass="8123">MNKAYPSTFFWIAHTTKLPLDKKDNHLTLNKICIRELKGSLMHAWRLSLKAHFLLNNCNNSVNILLTELS</sequence>
<organism evidence="1 2">
    <name type="scientific">Mesobacillus foraminis</name>
    <dbReference type="NCBI Taxonomy" id="279826"/>
    <lineage>
        <taxon>Bacteria</taxon>
        <taxon>Bacillati</taxon>
        <taxon>Bacillota</taxon>
        <taxon>Bacilli</taxon>
        <taxon>Bacillales</taxon>
        <taxon>Bacillaceae</taxon>
        <taxon>Mesobacillus</taxon>
    </lineage>
</organism>
<gene>
    <name evidence="1" type="ORF">EV146_12242</name>
</gene>
<protein>
    <submittedName>
        <fullName evidence="1">Uncharacterized protein</fullName>
    </submittedName>
</protein>
<accession>A0A4R2AYA4</accession>
<proteinExistence type="predicted"/>
<dbReference type="Proteomes" id="UP000295689">
    <property type="component" value="Unassembled WGS sequence"/>
</dbReference>
<name>A0A4R2AYA4_9BACI</name>
<reference evidence="1 2" key="1">
    <citation type="journal article" date="2015" name="Stand. Genomic Sci.">
        <title>Genomic Encyclopedia of Bacterial and Archaeal Type Strains, Phase III: the genomes of soil and plant-associated and newly described type strains.</title>
        <authorList>
            <person name="Whitman W.B."/>
            <person name="Woyke T."/>
            <person name="Klenk H.P."/>
            <person name="Zhou Y."/>
            <person name="Lilburn T.G."/>
            <person name="Beck B.J."/>
            <person name="De Vos P."/>
            <person name="Vandamme P."/>
            <person name="Eisen J.A."/>
            <person name="Garrity G."/>
            <person name="Hugenholtz P."/>
            <person name="Kyrpides N.C."/>
        </authorList>
    </citation>
    <scope>NUCLEOTIDE SEQUENCE [LARGE SCALE GENOMIC DNA]</scope>
    <source>
        <strain evidence="1 2">CV53</strain>
    </source>
</reference>
<dbReference type="EMBL" id="SLVV01000022">
    <property type="protein sequence ID" value="TCN18022.1"/>
    <property type="molecule type" value="Genomic_DNA"/>
</dbReference>
<dbReference type="AlphaFoldDB" id="A0A4R2AYA4"/>